<feature type="domain" description="RING-type" evidence="12">
    <location>
        <begin position="211"/>
        <end position="256"/>
    </location>
</feature>
<evidence type="ECO:0000256" key="10">
    <source>
        <dbReference type="ARBA" id="ARBA00044508"/>
    </source>
</evidence>
<name>A0A3L8DPD3_OOCBI</name>
<protein>
    <recommendedName>
        <fullName evidence="3">RBR-type E3 ubiquitin transferase</fullName>
        <ecNumber evidence="3">2.3.2.31</ecNumber>
    </recommendedName>
</protein>
<dbReference type="PROSITE" id="PS51873">
    <property type="entry name" value="TRIAD"/>
    <property type="match status" value="1"/>
</dbReference>
<comment type="similarity">
    <text evidence="10">Belongs to the RBR family. RNF14 subfamily.</text>
</comment>
<dbReference type="InterPro" id="IPR006575">
    <property type="entry name" value="RWD_dom"/>
</dbReference>
<dbReference type="InterPro" id="IPR016135">
    <property type="entry name" value="UBQ-conjugating_enzyme/RWD"/>
</dbReference>
<evidence type="ECO:0000259" key="12">
    <source>
        <dbReference type="PROSITE" id="PS50089"/>
    </source>
</evidence>
<sequence length="469" mass="54867">MSYAIITEDHERQRDEMVALASIYPENEFSYSKDKQIKCTANVFPNFPNKLEVRFTNCCSSVASDPVALCDKIFIEYLPPISLYIQLPDTYPSQRPPHFHFSIVWLPPWEISFLCQKLDEIWEENQGSEIIFLWLDFLQNGFFDLLGIQHSLDVSFIHMVHSMPKDNTASLAALCDPRAMNKTLSTNIKQSLVSYDKKQRKLQFGKNFHDCDICFEWCTGLQCIELKNCGHIYCKTCVQEHIEMKLKGYNKDISCPSVDCSREIDASDIKTLCPSWFPQYEELMLRVALDTMDDVIYCPRTFCQYPVIRDENDSAPICYKCNYCFCVYCRKAYHGNALCEIASDDFKQLVEEYKNSNRRQQKLLEKKYGKRQIQSIEKHLTMDYLQDNSKNCPGCRSYVSKITGCNKMTCRHCQAYFCWLCGQEIKLEDPYLHYNDVNSPCFKRLFQGMDVDEYNNLYLMDDVNEGYID</sequence>
<dbReference type="EC" id="2.3.2.31" evidence="3"/>
<evidence type="ECO:0000259" key="13">
    <source>
        <dbReference type="PROSITE" id="PS50908"/>
    </source>
</evidence>
<evidence type="ECO:0000256" key="11">
    <source>
        <dbReference type="PROSITE-ProRule" id="PRU00175"/>
    </source>
</evidence>
<dbReference type="SUPFAM" id="SSF54495">
    <property type="entry name" value="UBC-like"/>
    <property type="match status" value="1"/>
</dbReference>
<keyword evidence="4" id="KW-0808">Transferase</keyword>
<dbReference type="Gene3D" id="1.20.120.1750">
    <property type="match status" value="1"/>
</dbReference>
<evidence type="ECO:0000256" key="7">
    <source>
        <dbReference type="ARBA" id="ARBA00022771"/>
    </source>
</evidence>
<keyword evidence="7 11" id="KW-0863">Zinc-finger</keyword>
<dbReference type="PROSITE" id="PS50908">
    <property type="entry name" value="RWD"/>
    <property type="match status" value="1"/>
</dbReference>
<dbReference type="Gene3D" id="3.10.110.10">
    <property type="entry name" value="Ubiquitin Conjugating Enzyme"/>
    <property type="match status" value="1"/>
</dbReference>
<dbReference type="EMBL" id="QOIP01000006">
    <property type="protein sequence ID" value="RLU21678.1"/>
    <property type="molecule type" value="Genomic_DNA"/>
</dbReference>
<evidence type="ECO:0000256" key="1">
    <source>
        <dbReference type="ARBA" id="ARBA00001798"/>
    </source>
</evidence>
<comment type="pathway">
    <text evidence="2">Protein modification; protein ubiquitination.</text>
</comment>
<keyword evidence="6" id="KW-0677">Repeat</keyword>
<organism evidence="15 16">
    <name type="scientific">Ooceraea biroi</name>
    <name type="common">Clonal raider ant</name>
    <name type="synonym">Cerapachys biroi</name>
    <dbReference type="NCBI Taxonomy" id="2015173"/>
    <lineage>
        <taxon>Eukaryota</taxon>
        <taxon>Metazoa</taxon>
        <taxon>Ecdysozoa</taxon>
        <taxon>Arthropoda</taxon>
        <taxon>Hexapoda</taxon>
        <taxon>Insecta</taxon>
        <taxon>Pterygota</taxon>
        <taxon>Neoptera</taxon>
        <taxon>Endopterygota</taxon>
        <taxon>Hymenoptera</taxon>
        <taxon>Apocrita</taxon>
        <taxon>Aculeata</taxon>
        <taxon>Formicoidea</taxon>
        <taxon>Formicidae</taxon>
        <taxon>Dorylinae</taxon>
        <taxon>Ooceraea</taxon>
    </lineage>
</organism>
<dbReference type="AlphaFoldDB" id="A0A3L8DPD3"/>
<dbReference type="SMART" id="SM00647">
    <property type="entry name" value="IBR"/>
    <property type="match status" value="2"/>
</dbReference>
<evidence type="ECO:0000256" key="9">
    <source>
        <dbReference type="ARBA" id="ARBA00022833"/>
    </source>
</evidence>
<feature type="domain" description="RING-type" evidence="14">
    <location>
        <begin position="207"/>
        <end position="445"/>
    </location>
</feature>
<accession>A0A3L8DPD3</accession>
<dbReference type="FunFam" id="3.30.40.10:FF:000137">
    <property type="entry name" value="RanBP-type and C3HC4-type zinc finger-containing protein 1"/>
    <property type="match status" value="1"/>
</dbReference>
<dbReference type="Gene3D" id="3.30.40.10">
    <property type="entry name" value="Zinc/RING finger domain, C3HC4 (zinc finger)"/>
    <property type="match status" value="1"/>
</dbReference>
<evidence type="ECO:0000256" key="3">
    <source>
        <dbReference type="ARBA" id="ARBA00012251"/>
    </source>
</evidence>
<gene>
    <name evidence="15" type="ORF">DMN91_006054</name>
</gene>
<evidence type="ECO:0000256" key="4">
    <source>
        <dbReference type="ARBA" id="ARBA00022679"/>
    </source>
</evidence>
<dbReference type="InterPro" id="IPR002867">
    <property type="entry name" value="IBR_dom"/>
</dbReference>
<evidence type="ECO:0000256" key="5">
    <source>
        <dbReference type="ARBA" id="ARBA00022723"/>
    </source>
</evidence>
<dbReference type="GO" id="GO:0061630">
    <property type="term" value="F:ubiquitin protein ligase activity"/>
    <property type="evidence" value="ECO:0007669"/>
    <property type="project" value="UniProtKB-EC"/>
</dbReference>
<dbReference type="PROSITE" id="PS00518">
    <property type="entry name" value="ZF_RING_1"/>
    <property type="match status" value="1"/>
</dbReference>
<feature type="domain" description="RWD" evidence="13">
    <location>
        <begin position="15"/>
        <end position="145"/>
    </location>
</feature>
<dbReference type="Pfam" id="PF05773">
    <property type="entry name" value="RWD"/>
    <property type="match status" value="1"/>
</dbReference>
<dbReference type="InterPro" id="IPR047548">
    <property type="entry name" value="Rcat_RBR_RNF14"/>
</dbReference>
<dbReference type="Pfam" id="PF01485">
    <property type="entry name" value="IBR"/>
    <property type="match status" value="1"/>
</dbReference>
<dbReference type="InterPro" id="IPR044066">
    <property type="entry name" value="TRIAD_supradom"/>
</dbReference>
<dbReference type="GO" id="GO:0008270">
    <property type="term" value="F:zinc ion binding"/>
    <property type="evidence" value="ECO:0007669"/>
    <property type="project" value="UniProtKB-KW"/>
</dbReference>
<evidence type="ECO:0000313" key="15">
    <source>
        <dbReference type="EMBL" id="RLU21678.1"/>
    </source>
</evidence>
<dbReference type="OrthoDB" id="69641at2759"/>
<dbReference type="SUPFAM" id="SSF57850">
    <property type="entry name" value="RING/U-box"/>
    <property type="match status" value="3"/>
</dbReference>
<evidence type="ECO:0000256" key="8">
    <source>
        <dbReference type="ARBA" id="ARBA00022786"/>
    </source>
</evidence>
<dbReference type="InterPro" id="IPR031127">
    <property type="entry name" value="E3_UB_ligase_RBR"/>
</dbReference>
<dbReference type="CDD" id="cd23820">
    <property type="entry name" value="RWD_RNF14"/>
    <property type="match status" value="1"/>
</dbReference>
<dbReference type="GO" id="GO:0016567">
    <property type="term" value="P:protein ubiquitination"/>
    <property type="evidence" value="ECO:0007669"/>
    <property type="project" value="InterPro"/>
</dbReference>
<evidence type="ECO:0000313" key="16">
    <source>
        <dbReference type="Proteomes" id="UP000279307"/>
    </source>
</evidence>
<evidence type="ECO:0000256" key="2">
    <source>
        <dbReference type="ARBA" id="ARBA00004906"/>
    </source>
</evidence>
<keyword evidence="9" id="KW-0862">Zinc</keyword>
<keyword evidence="8" id="KW-0833">Ubl conjugation pathway</keyword>
<keyword evidence="5" id="KW-0479">Metal-binding</keyword>
<reference evidence="15 16" key="1">
    <citation type="journal article" date="2018" name="Genome Res.">
        <title>The genomic architecture and molecular evolution of ant odorant receptors.</title>
        <authorList>
            <person name="McKenzie S.K."/>
            <person name="Kronauer D.J.C."/>
        </authorList>
    </citation>
    <scope>NUCLEOTIDE SEQUENCE [LARGE SCALE GENOMIC DNA]</scope>
    <source>
        <strain evidence="15">Clonal line C1</strain>
    </source>
</reference>
<dbReference type="SMART" id="SM00591">
    <property type="entry name" value="RWD"/>
    <property type="match status" value="1"/>
</dbReference>
<dbReference type="InterPro" id="IPR017907">
    <property type="entry name" value="Znf_RING_CS"/>
</dbReference>
<dbReference type="InterPro" id="IPR013083">
    <property type="entry name" value="Znf_RING/FYVE/PHD"/>
</dbReference>
<dbReference type="Pfam" id="PF22191">
    <property type="entry name" value="IBR_1"/>
    <property type="match status" value="1"/>
</dbReference>
<evidence type="ECO:0000256" key="6">
    <source>
        <dbReference type="ARBA" id="ARBA00022737"/>
    </source>
</evidence>
<dbReference type="Proteomes" id="UP000279307">
    <property type="component" value="Chromosome 6"/>
</dbReference>
<dbReference type="InterPro" id="IPR001841">
    <property type="entry name" value="Znf_RING"/>
</dbReference>
<evidence type="ECO:0000259" key="14">
    <source>
        <dbReference type="PROSITE" id="PS51873"/>
    </source>
</evidence>
<dbReference type="PANTHER" id="PTHR11685">
    <property type="entry name" value="RBR FAMILY RING FINGER AND IBR DOMAIN-CONTAINING"/>
    <property type="match status" value="1"/>
</dbReference>
<dbReference type="CDD" id="cd20354">
    <property type="entry name" value="Rcat_RBR_RNF14"/>
    <property type="match status" value="1"/>
</dbReference>
<dbReference type="CDD" id="cd20341">
    <property type="entry name" value="BRcat_RBR_RNF14"/>
    <property type="match status" value="1"/>
</dbReference>
<comment type="catalytic activity">
    <reaction evidence="1">
        <text>[E2 ubiquitin-conjugating enzyme]-S-ubiquitinyl-L-cysteine + [acceptor protein]-L-lysine = [E2 ubiquitin-conjugating enzyme]-L-cysteine + [acceptor protein]-N(6)-ubiquitinyl-L-lysine.</text>
        <dbReference type="EC" id="2.3.2.31"/>
    </reaction>
</comment>
<dbReference type="PROSITE" id="PS50089">
    <property type="entry name" value="ZF_RING_2"/>
    <property type="match status" value="1"/>
</dbReference>
<proteinExistence type="inferred from homology"/>
<comment type="caution">
    <text evidence="15">The sequence shown here is derived from an EMBL/GenBank/DDBJ whole genome shotgun (WGS) entry which is preliminary data.</text>
</comment>